<evidence type="ECO:0000259" key="3">
    <source>
        <dbReference type="PROSITE" id="PS50158"/>
    </source>
</evidence>
<proteinExistence type="predicted"/>
<accession>A0A1A8AG18</accession>
<dbReference type="Pfam" id="PF00098">
    <property type="entry name" value="zf-CCHC"/>
    <property type="match status" value="1"/>
</dbReference>
<dbReference type="InterPro" id="IPR001878">
    <property type="entry name" value="Znf_CCHC"/>
</dbReference>
<feature type="non-terminal residue" evidence="4">
    <location>
        <position position="1"/>
    </location>
</feature>
<dbReference type="PROSITE" id="PS50158">
    <property type="entry name" value="ZF_CCHC"/>
    <property type="match status" value="1"/>
</dbReference>
<keyword evidence="1" id="KW-0862">Zinc</keyword>
<name>A0A1A8AG18_NOTFU</name>
<dbReference type="Gene3D" id="4.10.60.10">
    <property type="entry name" value="Zinc finger, CCHC-type"/>
    <property type="match status" value="1"/>
</dbReference>
<dbReference type="InterPro" id="IPR036875">
    <property type="entry name" value="Znf_CCHC_sf"/>
</dbReference>
<protein>
    <submittedName>
        <fullName evidence="4">Zinc knuckle</fullName>
    </submittedName>
</protein>
<reference evidence="4" key="2">
    <citation type="submission" date="2016-06" db="EMBL/GenBank/DDBJ databases">
        <title>The genome of a short-lived fish provides insights into sex chromosome evolution and the genetic control of aging.</title>
        <authorList>
            <person name="Reichwald K."/>
            <person name="Felder M."/>
            <person name="Petzold A."/>
            <person name="Koch P."/>
            <person name="Groth M."/>
            <person name="Platzer M."/>
        </authorList>
    </citation>
    <scope>NUCLEOTIDE SEQUENCE</scope>
    <source>
        <tissue evidence="4">Brain</tissue>
    </source>
</reference>
<feature type="domain" description="CCHC-type" evidence="3">
    <location>
        <begin position="376"/>
        <end position="391"/>
    </location>
</feature>
<dbReference type="EMBL" id="HADY01015173">
    <property type="protein sequence ID" value="SBP53658.1"/>
    <property type="molecule type" value="Transcribed_RNA"/>
</dbReference>
<dbReference type="AlphaFoldDB" id="A0A1A8AG18"/>
<evidence type="ECO:0000256" key="1">
    <source>
        <dbReference type="PROSITE-ProRule" id="PRU00047"/>
    </source>
</evidence>
<dbReference type="SUPFAM" id="SSF57756">
    <property type="entry name" value="Retrovirus zinc finger-like domains"/>
    <property type="match status" value="1"/>
</dbReference>
<keyword evidence="1" id="KW-0863">Zinc-finger</keyword>
<evidence type="ECO:0000313" key="4">
    <source>
        <dbReference type="EMBL" id="SBP53658.1"/>
    </source>
</evidence>
<reference evidence="4" key="1">
    <citation type="submission" date="2016-05" db="EMBL/GenBank/DDBJ databases">
        <authorList>
            <person name="Lavstsen T."/>
            <person name="Jespersen J.S."/>
        </authorList>
    </citation>
    <scope>NUCLEOTIDE SEQUENCE</scope>
    <source>
        <tissue evidence="4">Brain</tissue>
    </source>
</reference>
<dbReference type="GO" id="GO:0008270">
    <property type="term" value="F:zinc ion binding"/>
    <property type="evidence" value="ECO:0007669"/>
    <property type="project" value="UniProtKB-KW"/>
</dbReference>
<organism evidence="4">
    <name type="scientific">Nothobranchius furzeri</name>
    <name type="common">Turquoise killifish</name>
    <dbReference type="NCBI Taxonomy" id="105023"/>
    <lineage>
        <taxon>Eukaryota</taxon>
        <taxon>Metazoa</taxon>
        <taxon>Chordata</taxon>
        <taxon>Craniata</taxon>
        <taxon>Vertebrata</taxon>
        <taxon>Euteleostomi</taxon>
        <taxon>Actinopterygii</taxon>
        <taxon>Neopterygii</taxon>
        <taxon>Teleostei</taxon>
        <taxon>Neoteleostei</taxon>
        <taxon>Acanthomorphata</taxon>
        <taxon>Ovalentaria</taxon>
        <taxon>Atherinomorphae</taxon>
        <taxon>Cyprinodontiformes</taxon>
        <taxon>Nothobranchiidae</taxon>
        <taxon>Nothobranchius</taxon>
    </lineage>
</organism>
<evidence type="ECO:0000256" key="2">
    <source>
        <dbReference type="SAM" id="MobiDB-lite"/>
    </source>
</evidence>
<dbReference type="SMART" id="SM00343">
    <property type="entry name" value="ZnF_C2HC"/>
    <property type="match status" value="1"/>
</dbReference>
<feature type="region of interest" description="Disordered" evidence="2">
    <location>
        <begin position="1"/>
        <end position="71"/>
    </location>
</feature>
<dbReference type="GO" id="GO:0003676">
    <property type="term" value="F:nucleic acid binding"/>
    <property type="evidence" value="ECO:0007669"/>
    <property type="project" value="InterPro"/>
</dbReference>
<keyword evidence="1" id="KW-0479">Metal-binding</keyword>
<gene>
    <name evidence="4" type="primary">Nfu_g_1_023880</name>
</gene>
<feature type="compositionally biased region" description="Basic and acidic residues" evidence="2">
    <location>
        <begin position="23"/>
        <end position="38"/>
    </location>
</feature>
<sequence>ENLDQRGQLKPPVTMGSCHSKGQKKEHFKFSTQRRESSETPSFRWESEDESELEPTCQVSEDKPEPPASSSRAIFDEKQLEVKQEIAAVTTHPLLSAEELLRYYNRALQEVRDRVVVLEFQLPVGGATMQQQQEVEAKEITDRGTQTEKINVPEMGALWTSKELLDLVREAPDPFTKPVDLYRWLRQACLVYEPRPVQVRKLLQLVFESQWQKFEDKFHVPGSDTDADWSGVDAMTTWLDGAFKTSVVSVAWSNPNKTFSYLCHQKPNESMTDFLPRYKQLMNSIHDEDVTPNAVLNLMMCLQDHVAELFQLTYIDWFSYTFNQAAVRLEVLEKRGMLESKTKTLAIVKKLQSGEEEEEINAPSSNNPRPRRRRGRCYSCGWHGHWARECPASFSIQPNQRALEWNQHALEWTYID</sequence>